<keyword evidence="1" id="KW-0812">Transmembrane</keyword>
<dbReference type="KEGG" id="cbot:ATE48_00020"/>
<evidence type="ECO:0000256" key="1">
    <source>
        <dbReference type="SAM" id="Phobius"/>
    </source>
</evidence>
<reference evidence="2 3" key="1">
    <citation type="submission" date="2015-11" db="EMBL/GenBank/DDBJ databases">
        <title>Whole-Genome Sequence of Candidatus Oderbacter manganicum from the National Park Lower Oder Valley, Germany.</title>
        <authorList>
            <person name="Braun B."/>
            <person name="Liere K."/>
            <person name="Szewzyk U."/>
        </authorList>
    </citation>
    <scope>NUCLEOTIDE SEQUENCE [LARGE SCALE GENOMIC DNA]</scope>
    <source>
        <strain evidence="2 3">OTSz_A_272</strain>
    </source>
</reference>
<name>A0A1B1ACY6_9PROT</name>
<dbReference type="STRING" id="1759059.ATE48_00020"/>
<gene>
    <name evidence="2" type="ORF">ATE48_00020</name>
</gene>
<evidence type="ECO:0000313" key="2">
    <source>
        <dbReference type="EMBL" id="ANP44421.1"/>
    </source>
</evidence>
<organism evidence="2 3">
    <name type="scientific">Candidatus Viadribacter manganicus</name>
    <dbReference type="NCBI Taxonomy" id="1759059"/>
    <lineage>
        <taxon>Bacteria</taxon>
        <taxon>Pseudomonadati</taxon>
        <taxon>Pseudomonadota</taxon>
        <taxon>Alphaproteobacteria</taxon>
        <taxon>Hyphomonadales</taxon>
        <taxon>Hyphomonadaceae</taxon>
        <taxon>Candidatus Viadribacter</taxon>
    </lineage>
</organism>
<keyword evidence="3" id="KW-1185">Reference proteome</keyword>
<protein>
    <submittedName>
        <fullName evidence="2">Uncharacterized protein</fullName>
    </submittedName>
</protein>
<dbReference type="OrthoDB" id="8083544at2"/>
<accession>A0A1B1ACY6</accession>
<feature type="transmembrane region" description="Helical" evidence="1">
    <location>
        <begin position="28"/>
        <end position="49"/>
    </location>
</feature>
<dbReference type="AlphaFoldDB" id="A0A1B1ACY6"/>
<dbReference type="EMBL" id="CP013244">
    <property type="protein sequence ID" value="ANP44421.1"/>
    <property type="molecule type" value="Genomic_DNA"/>
</dbReference>
<feature type="transmembrane region" description="Helical" evidence="1">
    <location>
        <begin position="55"/>
        <end position="75"/>
    </location>
</feature>
<dbReference type="InParanoid" id="A0A1B1ACY6"/>
<keyword evidence="1" id="KW-0472">Membrane</keyword>
<evidence type="ECO:0000313" key="3">
    <source>
        <dbReference type="Proteomes" id="UP000092498"/>
    </source>
</evidence>
<proteinExistence type="predicted"/>
<sequence length="98" mass="10787">MSEREYWFARRFPLSDGRQAFAPVNWKGYAVSLVFVSALTGGGVAFAWLGAKHNLFMGVMVFAAVALLAGAWFALTAKANGDPIRTVADYKKDKQQRV</sequence>
<dbReference type="RefSeq" id="WP_066766440.1">
    <property type="nucleotide sequence ID" value="NZ_CP013244.1"/>
</dbReference>
<dbReference type="Proteomes" id="UP000092498">
    <property type="component" value="Chromosome"/>
</dbReference>
<keyword evidence="1" id="KW-1133">Transmembrane helix</keyword>